<dbReference type="EMBL" id="OZ020111">
    <property type="protein sequence ID" value="CAK9264451.1"/>
    <property type="molecule type" value="Genomic_DNA"/>
</dbReference>
<gene>
    <name evidence="2" type="ORF">CSSPJE1EN1_LOCUS9929</name>
</gene>
<accession>A0ABP0WE63</accession>
<evidence type="ECO:0000256" key="1">
    <source>
        <dbReference type="SAM" id="Phobius"/>
    </source>
</evidence>
<keyword evidence="1" id="KW-0812">Transmembrane</keyword>
<proteinExistence type="predicted"/>
<keyword evidence="1" id="KW-1133">Transmembrane helix</keyword>
<evidence type="ECO:0000313" key="3">
    <source>
        <dbReference type="Proteomes" id="UP001497444"/>
    </source>
</evidence>
<evidence type="ECO:0008006" key="4">
    <source>
        <dbReference type="Google" id="ProtNLM"/>
    </source>
</evidence>
<name>A0ABP0WE63_9BRYO</name>
<sequence>MEDRTVTSHPQSGIVKLQGGDGRWYHVVALPSALIALRAAACFSRATLLSSLVLFCGFFSSSGFCPVFGLSFGCFVAAFGAVWRFFFQFVGSRKEGRRRDGGGNECTLPSPFSFFVSHSNSTPREKYFA</sequence>
<feature type="transmembrane region" description="Helical" evidence="1">
    <location>
        <begin position="24"/>
        <end position="41"/>
    </location>
</feature>
<dbReference type="Proteomes" id="UP001497444">
    <property type="component" value="Chromosome 16"/>
</dbReference>
<evidence type="ECO:0000313" key="2">
    <source>
        <dbReference type="EMBL" id="CAK9264451.1"/>
    </source>
</evidence>
<feature type="transmembrane region" description="Helical" evidence="1">
    <location>
        <begin position="70"/>
        <end position="90"/>
    </location>
</feature>
<keyword evidence="1" id="KW-0472">Membrane</keyword>
<keyword evidence="3" id="KW-1185">Reference proteome</keyword>
<protein>
    <recommendedName>
        <fullName evidence="4">Transmembrane protein</fullName>
    </recommendedName>
</protein>
<organism evidence="2 3">
    <name type="scientific">Sphagnum jensenii</name>
    <dbReference type="NCBI Taxonomy" id="128206"/>
    <lineage>
        <taxon>Eukaryota</taxon>
        <taxon>Viridiplantae</taxon>
        <taxon>Streptophyta</taxon>
        <taxon>Embryophyta</taxon>
        <taxon>Bryophyta</taxon>
        <taxon>Sphagnophytina</taxon>
        <taxon>Sphagnopsida</taxon>
        <taxon>Sphagnales</taxon>
        <taxon>Sphagnaceae</taxon>
        <taxon>Sphagnum</taxon>
    </lineage>
</organism>
<reference evidence="2" key="1">
    <citation type="submission" date="2024-02" db="EMBL/GenBank/DDBJ databases">
        <authorList>
            <consortium name="ELIXIR-Norway"/>
            <consortium name="Elixir Norway"/>
        </authorList>
    </citation>
    <scope>NUCLEOTIDE SEQUENCE</scope>
</reference>